<dbReference type="OrthoDB" id="246342at2"/>
<reference evidence="1 2" key="1">
    <citation type="submission" date="2016-01" db="EMBL/GenBank/DDBJ databases">
        <title>High potential of lignocellulose degradation of a new Verrucomicrobia species.</title>
        <authorList>
            <person name="Wang Y."/>
            <person name="Shi Y."/>
            <person name="Qiu Z."/>
            <person name="Liu S."/>
            <person name="Yang H."/>
        </authorList>
    </citation>
    <scope>NUCLEOTIDE SEQUENCE [LARGE SCALE GENOMIC DNA]</scope>
    <source>
        <strain evidence="1 2">TSB47</strain>
    </source>
</reference>
<accession>A0A178IPQ2</accession>
<organism evidence="1 2">
    <name type="scientific">Termitidicoccus mucosus</name>
    <dbReference type="NCBI Taxonomy" id="1184151"/>
    <lineage>
        <taxon>Bacteria</taxon>
        <taxon>Pseudomonadati</taxon>
        <taxon>Verrucomicrobiota</taxon>
        <taxon>Opitutia</taxon>
        <taxon>Opitutales</taxon>
        <taxon>Opitutaceae</taxon>
        <taxon>Termitidicoccus</taxon>
    </lineage>
</organism>
<sequence length="330" mass="38319">MTYGYYARNGYYGSAAAKTDVDRMATLNIDWVCLVVTVMQDTFASTRMYRDFAQTPGEDEIMGIVDYIHSKGMKVQLRPMLECWDGTQRVHIRFPAENLIIPGRPINHWTRWFDSLAERTLHYGRLAQKTGCEAFGLDSELDHTVGQQEHWLRVISAARSVYKGHLTTGHTRQVDFRAELRTREDHWFKQLDSLGSSFYTPLADAPNATDGQMRAKILPDVEYYREVAALLGKPFYFAEAGCCATAGALMKPWGWDNNGGYNGAEQARFLEILLGAFWQEPWWMGLYWWKWDEQNDRPWLRDDPRGDKGFTVWNKPAAEVMRRWYGRQDR</sequence>
<dbReference type="InterPro" id="IPR055151">
    <property type="entry name" value="GH113"/>
</dbReference>
<keyword evidence="2" id="KW-1185">Reference proteome</keyword>
<name>A0A178IPQ2_9BACT</name>
<protein>
    <recommendedName>
        <fullName evidence="3">Glycoside hydrolase family 5 domain-containing protein</fullName>
    </recommendedName>
</protein>
<dbReference type="InterPro" id="IPR017853">
    <property type="entry name" value="GH"/>
</dbReference>
<evidence type="ECO:0000313" key="2">
    <source>
        <dbReference type="Proteomes" id="UP000078486"/>
    </source>
</evidence>
<dbReference type="AlphaFoldDB" id="A0A178IPQ2"/>
<dbReference type="STRING" id="1184151.AW736_04200"/>
<dbReference type="Proteomes" id="UP000078486">
    <property type="component" value="Unassembled WGS sequence"/>
</dbReference>
<evidence type="ECO:0000313" key="1">
    <source>
        <dbReference type="EMBL" id="OAM91225.1"/>
    </source>
</evidence>
<comment type="caution">
    <text evidence="1">The sequence shown here is derived from an EMBL/GenBank/DDBJ whole genome shotgun (WGS) entry which is preliminary data.</text>
</comment>
<dbReference type="Pfam" id="PF22612">
    <property type="entry name" value="GH113"/>
    <property type="match status" value="1"/>
</dbReference>
<dbReference type="CDD" id="cd19608">
    <property type="entry name" value="GH113_mannanase-like"/>
    <property type="match status" value="1"/>
</dbReference>
<gene>
    <name evidence="1" type="ORF">AW736_04200</name>
</gene>
<dbReference type="SUPFAM" id="SSF51445">
    <property type="entry name" value="(Trans)glycosidases"/>
    <property type="match status" value="1"/>
</dbReference>
<proteinExistence type="predicted"/>
<dbReference type="EMBL" id="LRRQ01000034">
    <property type="protein sequence ID" value="OAM91225.1"/>
    <property type="molecule type" value="Genomic_DNA"/>
</dbReference>
<dbReference type="Gene3D" id="3.20.20.80">
    <property type="entry name" value="Glycosidases"/>
    <property type="match status" value="1"/>
</dbReference>
<evidence type="ECO:0008006" key="3">
    <source>
        <dbReference type="Google" id="ProtNLM"/>
    </source>
</evidence>